<proteinExistence type="predicted"/>
<dbReference type="SUPFAM" id="SSF109604">
    <property type="entry name" value="HD-domain/PDEase-like"/>
    <property type="match status" value="1"/>
</dbReference>
<dbReference type="Proteomes" id="UP000078390">
    <property type="component" value="Unassembled WGS sequence"/>
</dbReference>
<dbReference type="PROSITE" id="PS50887">
    <property type="entry name" value="GGDEF"/>
    <property type="match status" value="1"/>
</dbReference>
<dbReference type="GO" id="GO:0052621">
    <property type="term" value="F:diguanylate cyclase activity"/>
    <property type="evidence" value="ECO:0007669"/>
    <property type="project" value="UniProtKB-EC"/>
</dbReference>
<dbReference type="FunFam" id="3.30.70.270:FF:000001">
    <property type="entry name" value="Diguanylate cyclase domain protein"/>
    <property type="match status" value="1"/>
</dbReference>
<evidence type="ECO:0000313" key="7">
    <source>
        <dbReference type="Proteomes" id="UP000078390"/>
    </source>
</evidence>
<dbReference type="RefSeq" id="WP_068670858.1">
    <property type="nucleotide sequence ID" value="NZ_LWLG01000011.1"/>
</dbReference>
<dbReference type="Gene3D" id="1.10.3210.10">
    <property type="entry name" value="Hypothetical protein af1432"/>
    <property type="match status" value="1"/>
</dbReference>
<dbReference type="PROSITE" id="PS51833">
    <property type="entry name" value="HDOD"/>
    <property type="match status" value="1"/>
</dbReference>
<dbReference type="Pfam" id="PF08668">
    <property type="entry name" value="HDOD"/>
    <property type="match status" value="1"/>
</dbReference>
<dbReference type="InterPro" id="IPR043128">
    <property type="entry name" value="Rev_trsase/Diguanyl_cyclase"/>
</dbReference>
<protein>
    <recommendedName>
        <fullName evidence="1">diguanylate cyclase</fullName>
        <ecNumber evidence="1">2.7.7.65</ecNumber>
    </recommendedName>
</protein>
<comment type="catalytic activity">
    <reaction evidence="2">
        <text>2 GTP = 3',3'-c-di-GMP + 2 diphosphate</text>
        <dbReference type="Rhea" id="RHEA:24898"/>
        <dbReference type="ChEBI" id="CHEBI:33019"/>
        <dbReference type="ChEBI" id="CHEBI:37565"/>
        <dbReference type="ChEBI" id="CHEBI:58805"/>
        <dbReference type="EC" id="2.7.7.65"/>
    </reaction>
</comment>
<feature type="domain" description="HDOD" evidence="5">
    <location>
        <begin position="15"/>
        <end position="207"/>
    </location>
</feature>
<evidence type="ECO:0000259" key="5">
    <source>
        <dbReference type="PROSITE" id="PS51833"/>
    </source>
</evidence>
<dbReference type="PANTHER" id="PTHR45138">
    <property type="entry name" value="REGULATORY COMPONENTS OF SENSORY TRANSDUCTION SYSTEM"/>
    <property type="match status" value="1"/>
</dbReference>
<dbReference type="PANTHER" id="PTHR45138:SF9">
    <property type="entry name" value="DIGUANYLATE CYCLASE DGCM-RELATED"/>
    <property type="match status" value="1"/>
</dbReference>
<evidence type="ECO:0000256" key="1">
    <source>
        <dbReference type="ARBA" id="ARBA00012528"/>
    </source>
</evidence>
<dbReference type="PATRIC" id="fig|999894.6.peg.1467"/>
<dbReference type="InterPro" id="IPR029787">
    <property type="entry name" value="Nucleotide_cyclase"/>
</dbReference>
<feature type="coiled-coil region" evidence="3">
    <location>
        <begin position="283"/>
        <end position="338"/>
    </location>
</feature>
<evidence type="ECO:0000256" key="2">
    <source>
        <dbReference type="ARBA" id="ARBA00034247"/>
    </source>
</evidence>
<dbReference type="OrthoDB" id="9813903at2"/>
<evidence type="ECO:0000313" key="6">
    <source>
        <dbReference type="EMBL" id="OAQ20423.1"/>
    </source>
</evidence>
<dbReference type="SUPFAM" id="SSF55073">
    <property type="entry name" value="Nucleotide cyclase"/>
    <property type="match status" value="1"/>
</dbReference>
<name>A0A179D362_9BACT</name>
<keyword evidence="3" id="KW-0175">Coiled coil</keyword>
<dbReference type="NCBIfam" id="TIGR00254">
    <property type="entry name" value="GGDEF"/>
    <property type="match status" value="1"/>
</dbReference>
<organism evidence="6 7">
    <name type="scientific">Thermosulfurimonas dismutans</name>
    <dbReference type="NCBI Taxonomy" id="999894"/>
    <lineage>
        <taxon>Bacteria</taxon>
        <taxon>Pseudomonadati</taxon>
        <taxon>Thermodesulfobacteriota</taxon>
        <taxon>Thermodesulfobacteria</taxon>
        <taxon>Thermodesulfobacteriales</taxon>
        <taxon>Thermodesulfobacteriaceae</taxon>
        <taxon>Thermosulfurimonas</taxon>
    </lineage>
</organism>
<dbReference type="CDD" id="cd01949">
    <property type="entry name" value="GGDEF"/>
    <property type="match status" value="1"/>
</dbReference>
<evidence type="ECO:0000256" key="3">
    <source>
        <dbReference type="SAM" id="Coils"/>
    </source>
</evidence>
<dbReference type="EC" id="2.7.7.65" evidence="1"/>
<comment type="caution">
    <text evidence="6">The sequence shown here is derived from an EMBL/GenBank/DDBJ whole genome shotgun (WGS) entry which is preliminary data.</text>
</comment>
<dbReference type="AlphaFoldDB" id="A0A179D362"/>
<accession>A0A179D362</accession>
<keyword evidence="7" id="KW-1185">Reference proteome</keyword>
<evidence type="ECO:0000259" key="4">
    <source>
        <dbReference type="PROSITE" id="PS50887"/>
    </source>
</evidence>
<dbReference type="InterPro" id="IPR000160">
    <property type="entry name" value="GGDEF_dom"/>
</dbReference>
<dbReference type="SMART" id="SM00267">
    <property type="entry name" value="GGDEF"/>
    <property type="match status" value="1"/>
</dbReference>
<dbReference type="STRING" id="999894.TDIS_1467"/>
<gene>
    <name evidence="6" type="ORF">TDIS_1467</name>
</gene>
<sequence length="500" mass="57028">MNTLEKLTKEGEIELPSLPSVVLKLLEAVKNDSFEALAHLIKFDPALATKVLSVANSPLFSRGKKIESLETAISLLGTEMIKNIALSFILVKNFQRQEKNEFDFENFWKRAITAAVSAELMAQKLRLAGDKIYLSALLMDIGIVIMFLCRPDDYLKVFDEKRAENLSTVEAERNIFGFDHQQVGAEITSAWGLPEYLRDMILYHHSPEKAPLEIQKEIQLISFADKMAGIYFAFHALDKYTYILHHAQKYLAFSPEETESLVDEVAEKSQELLEIFDLPVRELKPYSQILEEANRELQKLTLNYAQLLQKLKEEKARAEALAQKLKEANQKLMEMAIKDGLTGVFNRRYFQERLAEEVNRFKRYNGSLSVIILDIDHFKKINDTYGHLFGDEVLKKMGAILKTETRECDLVARYGGEEFVILLPSTDLKGATRLAERLRQKVEETEFSYGNQKVKVTISLGVASISSPSEKTEKELLSVADKALYYSKHKGRNRVTAVKI</sequence>
<feature type="domain" description="GGDEF" evidence="4">
    <location>
        <begin position="366"/>
        <end position="500"/>
    </location>
</feature>
<dbReference type="Gene3D" id="3.30.70.270">
    <property type="match status" value="1"/>
</dbReference>
<reference evidence="6 7" key="1">
    <citation type="submission" date="2016-04" db="EMBL/GenBank/DDBJ databases">
        <title>Genome analysis of Thermosulfurimonas dismutans, the first thermophilic sulfur-disproportionating bacterium of the phylum Thermodesulfobacteria.</title>
        <authorList>
            <person name="Mardanov A.V."/>
            <person name="Beletsky A.V."/>
            <person name="Kadnikov V.V."/>
            <person name="Slobodkin A.I."/>
            <person name="Ravin N.V."/>
        </authorList>
    </citation>
    <scope>NUCLEOTIDE SEQUENCE [LARGE SCALE GENOMIC DNA]</scope>
    <source>
        <strain evidence="6 7">S95</strain>
    </source>
</reference>
<dbReference type="Pfam" id="PF00990">
    <property type="entry name" value="GGDEF"/>
    <property type="match status" value="1"/>
</dbReference>
<dbReference type="InterPro" id="IPR013976">
    <property type="entry name" value="HDOD"/>
</dbReference>
<dbReference type="InterPro" id="IPR050469">
    <property type="entry name" value="Diguanylate_Cyclase"/>
</dbReference>
<dbReference type="EMBL" id="LWLG01000011">
    <property type="protein sequence ID" value="OAQ20423.1"/>
    <property type="molecule type" value="Genomic_DNA"/>
</dbReference>